<evidence type="ECO:0000256" key="1">
    <source>
        <dbReference type="SAM" id="MobiDB-lite"/>
    </source>
</evidence>
<dbReference type="NCBIfam" id="TIGR02293">
    <property type="entry name" value="TAS_TIGR02293"/>
    <property type="match status" value="1"/>
</dbReference>
<feature type="domain" description="Antitoxin Xre/MbcA/ParS-like toxin-binding" evidence="2">
    <location>
        <begin position="109"/>
        <end position="159"/>
    </location>
</feature>
<dbReference type="AlphaFoldDB" id="A0A6M0K3D5"/>
<feature type="region of interest" description="Disordered" evidence="1">
    <location>
        <begin position="1"/>
        <end position="30"/>
    </location>
</feature>
<dbReference type="InterPro" id="IPR024467">
    <property type="entry name" value="Xre/MbcA/ParS-like_toxin-bd"/>
</dbReference>
<evidence type="ECO:0000313" key="4">
    <source>
        <dbReference type="EMBL" id="NEV64302.1"/>
    </source>
</evidence>
<evidence type="ECO:0000313" key="5">
    <source>
        <dbReference type="Proteomes" id="UP000483379"/>
    </source>
</evidence>
<dbReference type="EMBL" id="JAAIJQ010000083">
    <property type="protein sequence ID" value="NEV64302.1"/>
    <property type="molecule type" value="Genomic_DNA"/>
</dbReference>
<dbReference type="InterPro" id="IPR046847">
    <property type="entry name" value="Xre-like_HTH"/>
</dbReference>
<dbReference type="Pfam" id="PF09722">
    <property type="entry name" value="Xre_MbcA_ParS_C"/>
    <property type="match status" value="1"/>
</dbReference>
<accession>A0A6M0K3D5</accession>
<dbReference type="Proteomes" id="UP000483379">
    <property type="component" value="Unassembled WGS sequence"/>
</dbReference>
<sequence length="162" mass="17155">MTAQPRLFSPKVLPMAPGAQPPGSQGDGVLEQLGLPAERAELVAEIRLGFPVVVVERLVNALQLPQHLLLRIARIAPATLARRRRTPDARLSPDESDRLYQIASTFRNAVALFEGDAAAAAGWLKEPAKALGGVAPIELLDTGAGAAEVSDLIGRLEHGVYA</sequence>
<dbReference type="RefSeq" id="WP_164454911.1">
    <property type="nucleotide sequence ID" value="NZ_JAAIJQ010000083.1"/>
</dbReference>
<dbReference type="Pfam" id="PF20432">
    <property type="entry name" value="Xre-like-HTH"/>
    <property type="match status" value="1"/>
</dbReference>
<dbReference type="GO" id="GO:0003677">
    <property type="term" value="F:DNA binding"/>
    <property type="evidence" value="ECO:0007669"/>
    <property type="project" value="InterPro"/>
</dbReference>
<evidence type="ECO:0000259" key="3">
    <source>
        <dbReference type="Pfam" id="PF20432"/>
    </source>
</evidence>
<feature type="domain" description="Antitoxin Xre-like helix-turn-helix" evidence="3">
    <location>
        <begin position="42"/>
        <end position="103"/>
    </location>
</feature>
<reference evidence="4 5" key="1">
    <citation type="submission" date="2020-02" db="EMBL/GenBank/DDBJ databases">
        <title>Genome sequences of Thiorhodococcus mannitoliphagus and Thiorhodococcus minor, purple sulfur photosynthetic bacteria in the gammaproteobacterial family, Chromatiaceae.</title>
        <authorList>
            <person name="Aviles F.A."/>
            <person name="Meyer T.E."/>
            <person name="Kyndt J.A."/>
        </authorList>
    </citation>
    <scope>NUCLEOTIDE SEQUENCE [LARGE SCALE GENOMIC DNA]</scope>
    <source>
        <strain evidence="4 5">DSM 11518</strain>
    </source>
</reference>
<proteinExistence type="predicted"/>
<organism evidence="4 5">
    <name type="scientific">Thiorhodococcus minor</name>
    <dbReference type="NCBI Taxonomy" id="57489"/>
    <lineage>
        <taxon>Bacteria</taxon>
        <taxon>Pseudomonadati</taxon>
        <taxon>Pseudomonadota</taxon>
        <taxon>Gammaproteobacteria</taxon>
        <taxon>Chromatiales</taxon>
        <taxon>Chromatiaceae</taxon>
        <taxon>Thiorhodococcus</taxon>
    </lineage>
</organism>
<comment type="caution">
    <text evidence="4">The sequence shown here is derived from an EMBL/GenBank/DDBJ whole genome shotgun (WGS) entry which is preliminary data.</text>
</comment>
<gene>
    <name evidence="4" type="ORF">G3446_20845</name>
</gene>
<protein>
    <submittedName>
        <fullName evidence="4">DUF2384 domain-containing protein</fullName>
    </submittedName>
</protein>
<dbReference type="InterPro" id="IPR011979">
    <property type="entry name" value="Antitox_Xre"/>
</dbReference>
<evidence type="ECO:0000259" key="2">
    <source>
        <dbReference type="Pfam" id="PF09722"/>
    </source>
</evidence>
<keyword evidence="5" id="KW-1185">Reference proteome</keyword>
<name>A0A6M0K3D5_9GAMM</name>